<evidence type="ECO:0000256" key="3">
    <source>
        <dbReference type="ARBA" id="ARBA00022679"/>
    </source>
</evidence>
<dbReference type="PANTHER" id="PTHR12001">
    <property type="entry name" value="GERANYLGERANYL PYROPHOSPHATE SYNTHASE"/>
    <property type="match status" value="1"/>
</dbReference>
<evidence type="ECO:0000256" key="7">
    <source>
        <dbReference type="SAM" id="MobiDB-lite"/>
    </source>
</evidence>
<evidence type="ECO:0000256" key="5">
    <source>
        <dbReference type="ARBA" id="ARBA00022842"/>
    </source>
</evidence>
<evidence type="ECO:0000256" key="2">
    <source>
        <dbReference type="ARBA" id="ARBA00006706"/>
    </source>
</evidence>
<keyword evidence="4" id="KW-0479">Metal-binding</keyword>
<dbReference type="AlphaFoldDB" id="A0A7Y7IEY8"/>
<protein>
    <submittedName>
        <fullName evidence="8">Polyprenyl synthetase family protein</fullName>
    </submittedName>
</protein>
<evidence type="ECO:0000313" key="9">
    <source>
        <dbReference type="Proteomes" id="UP000543556"/>
    </source>
</evidence>
<gene>
    <name evidence="8" type="ORF">G6034_03415</name>
</gene>
<evidence type="ECO:0000256" key="1">
    <source>
        <dbReference type="ARBA" id="ARBA00001946"/>
    </source>
</evidence>
<dbReference type="InterPro" id="IPR000092">
    <property type="entry name" value="Polyprenyl_synt"/>
</dbReference>
<dbReference type="GO" id="GO:0046872">
    <property type="term" value="F:metal ion binding"/>
    <property type="evidence" value="ECO:0007669"/>
    <property type="project" value="UniProtKB-KW"/>
</dbReference>
<dbReference type="SFLD" id="SFLDS00005">
    <property type="entry name" value="Isoprenoid_Synthase_Type_I"/>
    <property type="match status" value="1"/>
</dbReference>
<dbReference type="CDD" id="cd00685">
    <property type="entry name" value="Trans_IPPS_HT"/>
    <property type="match status" value="1"/>
</dbReference>
<keyword evidence="3 6" id="KW-0808">Transferase</keyword>
<dbReference type="PROSITE" id="PS00723">
    <property type="entry name" value="POLYPRENYL_SYNTHASE_1"/>
    <property type="match status" value="1"/>
</dbReference>
<dbReference type="InterPro" id="IPR008949">
    <property type="entry name" value="Isoprenoid_synthase_dom_sf"/>
</dbReference>
<feature type="compositionally biased region" description="Polar residues" evidence="7">
    <location>
        <begin position="1"/>
        <end position="10"/>
    </location>
</feature>
<proteinExistence type="inferred from homology"/>
<dbReference type="EMBL" id="JAAMFM010000003">
    <property type="protein sequence ID" value="NVM93972.1"/>
    <property type="molecule type" value="Genomic_DNA"/>
</dbReference>
<sequence length="381" mass="40209">MPVTDQSQTARRGATLYAPRDGSPDAAPPEDTRAPVAWDDFQGQVKALLAQHFAAQRRRAAAFSPSFSALWEHMAGTVTGGKLMRPKLVYVSYEAFGGRDRTACAELAAAFEMLHAALLVHDDVIDRDFVRRGSGNLGAVYRDAALAQGHTPADADHAGYSAAIIAGDLLLTGAVRLATLAGAGRAHAGAIVATIHEAFFAAAAGELDDLLFSLRSAPPGLPQVLNMERLKTAVYSFEMPLRAGALLAGEPPGTADALADVGRDIGVAYQLIDDVLGTFGQPAVTGKSVESDLREGKRTILTTFAEGSEAFAAALEAFRGGVQDVAEVRAVLRDLGAESYAVNLAETLVAQALGRAEDLQLPASLRVELRQICDYVLTRRS</sequence>
<evidence type="ECO:0000313" key="8">
    <source>
        <dbReference type="EMBL" id="NVM93972.1"/>
    </source>
</evidence>
<accession>A0A7Y7IEY8</accession>
<keyword evidence="9" id="KW-1185">Reference proteome</keyword>
<comment type="similarity">
    <text evidence="2 6">Belongs to the FPP/GGPP synthase family.</text>
</comment>
<dbReference type="Pfam" id="PF00348">
    <property type="entry name" value="polyprenyl_synt"/>
    <property type="match status" value="1"/>
</dbReference>
<feature type="region of interest" description="Disordered" evidence="7">
    <location>
        <begin position="1"/>
        <end position="33"/>
    </location>
</feature>
<dbReference type="InterPro" id="IPR033749">
    <property type="entry name" value="Polyprenyl_synt_CS"/>
</dbReference>
<dbReference type="GO" id="GO:0008299">
    <property type="term" value="P:isoprenoid biosynthetic process"/>
    <property type="evidence" value="ECO:0007669"/>
    <property type="project" value="InterPro"/>
</dbReference>
<comment type="cofactor">
    <cofactor evidence="1">
        <name>Mg(2+)</name>
        <dbReference type="ChEBI" id="CHEBI:18420"/>
    </cofactor>
</comment>
<dbReference type="GO" id="GO:0004659">
    <property type="term" value="F:prenyltransferase activity"/>
    <property type="evidence" value="ECO:0007669"/>
    <property type="project" value="InterPro"/>
</dbReference>
<dbReference type="Proteomes" id="UP000543556">
    <property type="component" value="Unassembled WGS sequence"/>
</dbReference>
<evidence type="ECO:0000256" key="6">
    <source>
        <dbReference type="RuleBase" id="RU004466"/>
    </source>
</evidence>
<comment type="caution">
    <text evidence="8">The sequence shown here is derived from an EMBL/GenBank/DDBJ whole genome shotgun (WGS) entry which is preliminary data.</text>
</comment>
<dbReference type="Gene3D" id="1.10.600.10">
    <property type="entry name" value="Farnesyl Diphosphate Synthase"/>
    <property type="match status" value="1"/>
</dbReference>
<dbReference type="RefSeq" id="WP_176633706.1">
    <property type="nucleotide sequence ID" value="NZ_JAAMFM010000003.1"/>
</dbReference>
<dbReference type="SUPFAM" id="SSF48576">
    <property type="entry name" value="Terpenoid synthases"/>
    <property type="match status" value="1"/>
</dbReference>
<keyword evidence="5" id="KW-0460">Magnesium</keyword>
<dbReference type="PROSITE" id="PS00444">
    <property type="entry name" value="POLYPRENYL_SYNTHASE_2"/>
    <property type="match status" value="1"/>
</dbReference>
<name>A0A7Y7IEY8_9MICC</name>
<evidence type="ECO:0000256" key="4">
    <source>
        <dbReference type="ARBA" id="ARBA00022723"/>
    </source>
</evidence>
<organism evidence="8 9">
    <name type="scientific">Arthrobacter wenxiniae</name>
    <dbReference type="NCBI Taxonomy" id="2713570"/>
    <lineage>
        <taxon>Bacteria</taxon>
        <taxon>Bacillati</taxon>
        <taxon>Actinomycetota</taxon>
        <taxon>Actinomycetes</taxon>
        <taxon>Micrococcales</taxon>
        <taxon>Micrococcaceae</taxon>
        <taxon>Arthrobacter</taxon>
    </lineage>
</organism>
<reference evidence="8 9" key="1">
    <citation type="submission" date="2020-02" db="EMBL/GenBank/DDBJ databases">
        <title>Genome sequence of strain AETb3-4.</title>
        <authorList>
            <person name="Gao J."/>
            <person name="Zhang X."/>
        </authorList>
    </citation>
    <scope>NUCLEOTIDE SEQUENCE [LARGE SCALE GENOMIC DNA]</scope>
    <source>
        <strain evidence="8 9">AETb3-4</strain>
    </source>
</reference>
<dbReference type="PANTHER" id="PTHR12001:SF85">
    <property type="entry name" value="SHORT CHAIN ISOPRENYL DIPHOSPHATE SYNTHASE"/>
    <property type="match status" value="1"/>
</dbReference>